<feature type="signal peptide" evidence="4">
    <location>
        <begin position="1"/>
        <end position="15"/>
    </location>
</feature>
<evidence type="ECO:0000259" key="5">
    <source>
        <dbReference type="PROSITE" id="PS50095"/>
    </source>
</evidence>
<comment type="caution">
    <text evidence="1">Lacks conserved residue(s) required for the propagation of feature annotation.</text>
</comment>
<sequence length="285" mass="32747">MWQIILSLLICSVRADPVKAPNQSLDWRIYFYTGGKVWAGTDSRVYVELLGKDGNSPILNIKSNRYQMEANSIDSYSLGDLSGRKLGDLVSIVVGKQHSYSFFNDWLLEKAEVVDPSGKRYIFVCNCWLTTFRAQRLINLTRVEYLRNEFDDDLDNRIYSARNAAAFPATIGILFILLILIIFTYFGNEICKKWRENIIYLTHSSRNRPQEELGAVTLSPRQERNRNVYRNVDEPSATNIPLNTAIHYNSTIEDKPPDYKELFPGQTQPSQQNENTEASQKNTTL</sequence>
<reference evidence="6" key="1">
    <citation type="submission" date="2021-02" db="EMBL/GenBank/DDBJ databases">
        <authorList>
            <person name="Nowell W R."/>
        </authorList>
    </citation>
    <scope>NUCLEOTIDE SEQUENCE</scope>
    <source>
        <strain evidence="6">Ploen Becks lab</strain>
    </source>
</reference>
<proteinExistence type="predicted"/>
<dbReference type="OrthoDB" id="407298at2759"/>
<dbReference type="Gene3D" id="2.60.60.20">
    <property type="entry name" value="PLAT/LH2 domain"/>
    <property type="match status" value="1"/>
</dbReference>
<evidence type="ECO:0000313" key="6">
    <source>
        <dbReference type="EMBL" id="CAF0910887.1"/>
    </source>
</evidence>
<dbReference type="Proteomes" id="UP000663879">
    <property type="component" value="Unassembled WGS sequence"/>
</dbReference>
<evidence type="ECO:0000256" key="1">
    <source>
        <dbReference type="PROSITE-ProRule" id="PRU00152"/>
    </source>
</evidence>
<keyword evidence="3" id="KW-0472">Membrane</keyword>
<feature type="region of interest" description="Disordered" evidence="2">
    <location>
        <begin position="257"/>
        <end position="285"/>
    </location>
</feature>
<gene>
    <name evidence="6" type="ORF">OXX778_LOCUS11896</name>
</gene>
<organism evidence="6 7">
    <name type="scientific">Brachionus calyciflorus</name>
    <dbReference type="NCBI Taxonomy" id="104777"/>
    <lineage>
        <taxon>Eukaryota</taxon>
        <taxon>Metazoa</taxon>
        <taxon>Spiralia</taxon>
        <taxon>Gnathifera</taxon>
        <taxon>Rotifera</taxon>
        <taxon>Eurotatoria</taxon>
        <taxon>Monogononta</taxon>
        <taxon>Pseudotrocha</taxon>
        <taxon>Ploima</taxon>
        <taxon>Brachionidae</taxon>
        <taxon>Brachionus</taxon>
    </lineage>
</organism>
<accession>A0A814ACW7</accession>
<evidence type="ECO:0000256" key="3">
    <source>
        <dbReference type="SAM" id="Phobius"/>
    </source>
</evidence>
<dbReference type="PROSITE" id="PS50095">
    <property type="entry name" value="PLAT"/>
    <property type="match status" value="1"/>
</dbReference>
<feature type="domain" description="PLAT" evidence="5">
    <location>
        <begin position="25"/>
        <end position="143"/>
    </location>
</feature>
<dbReference type="PANTHER" id="PTHR45901">
    <property type="entry name" value="PROTEIN CBG12474"/>
    <property type="match status" value="1"/>
</dbReference>
<dbReference type="AlphaFoldDB" id="A0A814ACW7"/>
<keyword evidence="7" id="KW-1185">Reference proteome</keyword>
<dbReference type="Pfam" id="PF01477">
    <property type="entry name" value="PLAT"/>
    <property type="match status" value="1"/>
</dbReference>
<keyword evidence="3" id="KW-1133">Transmembrane helix</keyword>
<dbReference type="InterPro" id="IPR052970">
    <property type="entry name" value="Inner_ear_hair_cell_LOXHD"/>
</dbReference>
<keyword evidence="4" id="KW-0732">Signal</keyword>
<dbReference type="InterPro" id="IPR001024">
    <property type="entry name" value="PLAT/LH2_dom"/>
</dbReference>
<feature type="chain" id="PRO_5032940659" description="PLAT domain-containing protein" evidence="4">
    <location>
        <begin position="16"/>
        <end position="285"/>
    </location>
</feature>
<evidence type="ECO:0000256" key="2">
    <source>
        <dbReference type="SAM" id="MobiDB-lite"/>
    </source>
</evidence>
<dbReference type="PANTHER" id="PTHR45901:SF3">
    <property type="entry name" value="LIPOXYGENASE HOMOLOGY DOMAIN-CONTAINING PROTEIN 1"/>
    <property type="match status" value="1"/>
</dbReference>
<protein>
    <recommendedName>
        <fullName evidence="5">PLAT domain-containing protein</fullName>
    </recommendedName>
</protein>
<dbReference type="EMBL" id="CAJNOC010002073">
    <property type="protein sequence ID" value="CAF0910887.1"/>
    <property type="molecule type" value="Genomic_DNA"/>
</dbReference>
<comment type="caution">
    <text evidence="6">The sequence shown here is derived from an EMBL/GenBank/DDBJ whole genome shotgun (WGS) entry which is preliminary data.</text>
</comment>
<evidence type="ECO:0000256" key="4">
    <source>
        <dbReference type="SAM" id="SignalP"/>
    </source>
</evidence>
<feature type="compositionally biased region" description="Polar residues" evidence="2">
    <location>
        <begin position="265"/>
        <end position="285"/>
    </location>
</feature>
<keyword evidence="3" id="KW-0812">Transmembrane</keyword>
<dbReference type="SUPFAM" id="SSF49723">
    <property type="entry name" value="Lipase/lipooxygenase domain (PLAT/LH2 domain)"/>
    <property type="match status" value="1"/>
</dbReference>
<feature type="transmembrane region" description="Helical" evidence="3">
    <location>
        <begin position="165"/>
        <end position="186"/>
    </location>
</feature>
<evidence type="ECO:0000313" key="7">
    <source>
        <dbReference type="Proteomes" id="UP000663879"/>
    </source>
</evidence>
<dbReference type="InterPro" id="IPR036392">
    <property type="entry name" value="PLAT/LH2_dom_sf"/>
</dbReference>
<name>A0A814ACW7_9BILA</name>